<sequence length="129" mass="13899">MNGHGSNPGLSSGRGSSSPLPLTYYPPHNSTQLPLNLAPPQENGIYGNHALSSGEEDNCNSIPSTPNPMVMPQQEALNLEVSRNSTTSEHRPLNMASRRSHGDEGVTPAKRLLTEEERLTSRSSMPSTH</sequence>
<proteinExistence type="predicted"/>
<evidence type="ECO:0000313" key="2">
    <source>
        <dbReference type="EMBL" id="KFM78042.1"/>
    </source>
</evidence>
<organism evidence="2 3">
    <name type="scientific">Stegodyphus mimosarum</name>
    <name type="common">African social velvet spider</name>
    <dbReference type="NCBI Taxonomy" id="407821"/>
    <lineage>
        <taxon>Eukaryota</taxon>
        <taxon>Metazoa</taxon>
        <taxon>Ecdysozoa</taxon>
        <taxon>Arthropoda</taxon>
        <taxon>Chelicerata</taxon>
        <taxon>Arachnida</taxon>
        <taxon>Araneae</taxon>
        <taxon>Araneomorphae</taxon>
        <taxon>Entelegynae</taxon>
        <taxon>Eresoidea</taxon>
        <taxon>Eresidae</taxon>
        <taxon>Stegodyphus</taxon>
    </lineage>
</organism>
<dbReference type="Proteomes" id="UP000054359">
    <property type="component" value="Unassembled WGS sequence"/>
</dbReference>
<feature type="region of interest" description="Disordered" evidence="1">
    <location>
        <begin position="1"/>
        <end position="129"/>
    </location>
</feature>
<dbReference type="AlphaFoldDB" id="A0A087UL03"/>
<reference evidence="2 3" key="1">
    <citation type="submission" date="2013-11" db="EMBL/GenBank/DDBJ databases">
        <title>Genome sequencing of Stegodyphus mimosarum.</title>
        <authorList>
            <person name="Bechsgaard J."/>
        </authorList>
    </citation>
    <scope>NUCLEOTIDE SEQUENCE [LARGE SCALE GENOMIC DNA]</scope>
</reference>
<name>A0A087UL03_STEMI</name>
<protein>
    <submittedName>
        <fullName evidence="2">Uncharacterized protein</fullName>
    </submittedName>
</protein>
<evidence type="ECO:0000313" key="3">
    <source>
        <dbReference type="Proteomes" id="UP000054359"/>
    </source>
</evidence>
<keyword evidence="3" id="KW-1185">Reference proteome</keyword>
<accession>A0A087UL03</accession>
<evidence type="ECO:0000256" key="1">
    <source>
        <dbReference type="SAM" id="MobiDB-lite"/>
    </source>
</evidence>
<dbReference type="OrthoDB" id="10044343at2759"/>
<dbReference type="EMBL" id="KK120326">
    <property type="protein sequence ID" value="KFM78042.1"/>
    <property type="molecule type" value="Genomic_DNA"/>
</dbReference>
<gene>
    <name evidence="2" type="ORF">X975_16489</name>
</gene>
<feature type="non-terminal residue" evidence="2">
    <location>
        <position position="129"/>
    </location>
</feature>
<feature type="compositionally biased region" description="Low complexity" evidence="1">
    <location>
        <begin position="1"/>
        <end position="27"/>
    </location>
</feature>